<proteinExistence type="predicted"/>
<comment type="caution">
    <text evidence="1">The sequence shown here is derived from an EMBL/GenBank/DDBJ whole genome shotgun (WGS) entry which is preliminary data.</text>
</comment>
<feature type="non-terminal residue" evidence="1">
    <location>
        <position position="121"/>
    </location>
</feature>
<dbReference type="Proteomes" id="UP001148018">
    <property type="component" value="Unassembled WGS sequence"/>
</dbReference>
<evidence type="ECO:0000313" key="2">
    <source>
        <dbReference type="Proteomes" id="UP001148018"/>
    </source>
</evidence>
<feature type="non-terminal residue" evidence="1">
    <location>
        <position position="1"/>
    </location>
</feature>
<gene>
    <name evidence="1" type="ORF">NHX12_013922</name>
</gene>
<name>A0A9Q0DBA9_9TELE</name>
<keyword evidence="2" id="KW-1185">Reference proteome</keyword>
<accession>A0A9Q0DBA9</accession>
<organism evidence="1 2">
    <name type="scientific">Muraenolepis orangiensis</name>
    <name type="common">Patagonian moray cod</name>
    <dbReference type="NCBI Taxonomy" id="630683"/>
    <lineage>
        <taxon>Eukaryota</taxon>
        <taxon>Metazoa</taxon>
        <taxon>Chordata</taxon>
        <taxon>Craniata</taxon>
        <taxon>Vertebrata</taxon>
        <taxon>Euteleostomi</taxon>
        <taxon>Actinopterygii</taxon>
        <taxon>Neopterygii</taxon>
        <taxon>Teleostei</taxon>
        <taxon>Neoteleostei</taxon>
        <taxon>Acanthomorphata</taxon>
        <taxon>Zeiogadaria</taxon>
        <taxon>Gadariae</taxon>
        <taxon>Gadiformes</taxon>
        <taxon>Muraenolepidoidei</taxon>
        <taxon>Muraenolepididae</taxon>
        <taxon>Muraenolepis</taxon>
    </lineage>
</organism>
<protein>
    <submittedName>
        <fullName evidence="1">Uncharacterized protein</fullName>
    </submittedName>
</protein>
<reference evidence="1" key="1">
    <citation type="submission" date="2022-07" db="EMBL/GenBank/DDBJ databases">
        <title>Chromosome-level genome of Muraenolepis orangiensis.</title>
        <authorList>
            <person name="Kim J."/>
        </authorList>
    </citation>
    <scope>NUCLEOTIDE SEQUENCE</scope>
    <source>
        <strain evidence="1">KU_S4_2022</strain>
        <tissue evidence="1">Muscle</tissue>
    </source>
</reference>
<evidence type="ECO:0000313" key="1">
    <source>
        <dbReference type="EMBL" id="KAJ3585201.1"/>
    </source>
</evidence>
<dbReference type="AlphaFoldDB" id="A0A9Q0DBA9"/>
<sequence>DASRAEPIPAVVIAPPERRRSVLAEARENMHTAPGAGRITHQKGRCRTTYQSVAQGTRLTRHLNQTGGGNAPLLAIHDPWDDPIPHPSQHPTLFGVLAWDNHTIASFPGLVCLSCPPLCPT</sequence>
<dbReference type="EMBL" id="JANIIK010000118">
    <property type="protein sequence ID" value="KAJ3585201.1"/>
    <property type="molecule type" value="Genomic_DNA"/>
</dbReference>